<keyword evidence="1" id="KW-0106">Calcium</keyword>
<evidence type="ECO:0000256" key="2">
    <source>
        <dbReference type="SAM" id="MobiDB-lite"/>
    </source>
</evidence>
<dbReference type="SUPFAM" id="SSF47923">
    <property type="entry name" value="Ypt/Rab-GAP domain of gyp1p"/>
    <property type="match status" value="2"/>
</dbReference>
<dbReference type="EMBL" id="JARQWQ010000017">
    <property type="protein sequence ID" value="KAK2566166.1"/>
    <property type="molecule type" value="Genomic_DNA"/>
</dbReference>
<dbReference type="GO" id="GO:0005509">
    <property type="term" value="F:calcium ion binding"/>
    <property type="evidence" value="ECO:0007669"/>
    <property type="project" value="InterPro"/>
</dbReference>
<sequence>MYIMQKTQQIAFLQMEINWRCIFSPLGYCQAMNIVASVLLLYCTEEEAFWLLVAVCERLLPDYYNTRVVGALVDQGVFEDLTRDHLPELYDHLMALGILNMISLSWFLTLFLSVMRFSSAVSIMDCFFFDGAKPQSTVDVANLILESYQKFGFITAETIYSMRNAQRLKVIQAGHLLTRNHGSQDTPPSFPLVQQQCIDFERFKPLFECLTNWGTGESGEILAQRAFKVIDEDGDGLISFREFAQGLGIICQGETQDRMQFMYRMHVPPAISDDCLDISDAESVESCAELEESGISGDLTSPSCEKSQPHGISQTRDVRVPEEKPIGISSQARDVHCENTKDNDKRGAEIPPMSQEHFIMLWKTLYSLFRELPNEQEMYQSIASVGNMLLKLGEFARDLDTNGIKAAEHMSKTDDLDRFMDPLHVAELESSTLDSVDLSAGVSEVTVSTQLGSSSLVKEALIDAARSCESSLSSPVRSSNGEDFILVESDEELSSPEQVPSEPSITQDTLHEVLNKLNCSEPSSPKNHSGISTVFGNRTSNPGDLNSPLPLNRDVQSTNKQSTQADDIPSLGTEQLVPNEFSSGILNTDQSDEGPSCGALDLDWSISFEQFLASMLTEPYLVHYFEETIDVSQRLKQMKTEGVGSFRTSLQLVEKASSKK</sequence>
<feature type="compositionally biased region" description="Polar residues" evidence="2">
    <location>
        <begin position="554"/>
        <end position="565"/>
    </location>
</feature>
<organism evidence="6 7">
    <name type="scientific">Acropora cervicornis</name>
    <name type="common">Staghorn coral</name>
    <dbReference type="NCBI Taxonomy" id="6130"/>
    <lineage>
        <taxon>Eukaryota</taxon>
        <taxon>Metazoa</taxon>
        <taxon>Cnidaria</taxon>
        <taxon>Anthozoa</taxon>
        <taxon>Hexacorallia</taxon>
        <taxon>Scleractinia</taxon>
        <taxon>Astrocoeniina</taxon>
        <taxon>Acroporidae</taxon>
        <taxon>Acropora</taxon>
    </lineage>
</organism>
<reference evidence="6" key="1">
    <citation type="journal article" date="2023" name="G3 (Bethesda)">
        <title>Whole genome assembly and annotation of the endangered Caribbean coral Acropora cervicornis.</title>
        <authorList>
            <person name="Selwyn J.D."/>
            <person name="Vollmer S.V."/>
        </authorList>
    </citation>
    <scope>NUCLEOTIDE SEQUENCE</scope>
    <source>
        <strain evidence="6">K2</strain>
    </source>
</reference>
<dbReference type="InterPro" id="IPR002048">
    <property type="entry name" value="EF_hand_dom"/>
</dbReference>
<evidence type="ECO:0000313" key="6">
    <source>
        <dbReference type="EMBL" id="KAK2566166.1"/>
    </source>
</evidence>
<accession>A0AAD9QS83</accession>
<feature type="compositionally biased region" description="Polar residues" evidence="2">
    <location>
        <begin position="518"/>
        <end position="544"/>
    </location>
</feature>
<keyword evidence="3" id="KW-0472">Membrane</keyword>
<proteinExistence type="predicted"/>
<dbReference type="PROSITE" id="PS00018">
    <property type="entry name" value="EF_HAND_1"/>
    <property type="match status" value="1"/>
</dbReference>
<dbReference type="AlphaFoldDB" id="A0AAD9QS83"/>
<gene>
    <name evidence="6" type="ORF">P5673_009615</name>
</gene>
<feature type="transmembrane region" description="Helical" evidence="3">
    <location>
        <begin position="93"/>
        <end position="114"/>
    </location>
</feature>
<dbReference type="InterPro" id="IPR000195">
    <property type="entry name" value="Rab-GAP-TBC_dom"/>
</dbReference>
<dbReference type="PROSITE" id="PS50222">
    <property type="entry name" value="EF_HAND_2"/>
    <property type="match status" value="1"/>
</dbReference>
<reference evidence="6" key="2">
    <citation type="journal article" date="2023" name="Science">
        <title>Genomic signatures of disease resistance in endangered staghorn corals.</title>
        <authorList>
            <person name="Vollmer S.V."/>
            <person name="Selwyn J.D."/>
            <person name="Despard B.A."/>
            <person name="Roesel C.L."/>
        </authorList>
    </citation>
    <scope>NUCLEOTIDE SEQUENCE</scope>
    <source>
        <strain evidence="6">K2</strain>
    </source>
</reference>
<evidence type="ECO:0000256" key="3">
    <source>
        <dbReference type="SAM" id="Phobius"/>
    </source>
</evidence>
<dbReference type="SMART" id="SM00054">
    <property type="entry name" value="EFh"/>
    <property type="match status" value="1"/>
</dbReference>
<dbReference type="Pfam" id="PF00566">
    <property type="entry name" value="RabGAP-TBC"/>
    <property type="match status" value="1"/>
</dbReference>
<dbReference type="InterPro" id="IPR018247">
    <property type="entry name" value="EF_Hand_1_Ca_BS"/>
</dbReference>
<feature type="compositionally biased region" description="Polar residues" evidence="2">
    <location>
        <begin position="298"/>
        <end position="315"/>
    </location>
</feature>
<evidence type="ECO:0000259" key="4">
    <source>
        <dbReference type="PROSITE" id="PS50086"/>
    </source>
</evidence>
<keyword evidence="3" id="KW-0812">Transmembrane</keyword>
<dbReference type="SUPFAM" id="SSF47473">
    <property type="entry name" value="EF-hand"/>
    <property type="match status" value="1"/>
</dbReference>
<feature type="region of interest" description="Disordered" evidence="2">
    <location>
        <begin position="292"/>
        <end position="317"/>
    </location>
</feature>
<dbReference type="Gene3D" id="1.10.472.80">
    <property type="entry name" value="Ypt/Rab-GAP domain of gyp1p, domain 3"/>
    <property type="match status" value="1"/>
</dbReference>
<dbReference type="InterPro" id="IPR011992">
    <property type="entry name" value="EF-hand-dom_pair"/>
</dbReference>
<dbReference type="InterPro" id="IPR035969">
    <property type="entry name" value="Rab-GAP_TBC_sf"/>
</dbReference>
<dbReference type="PANTHER" id="PTHR47666">
    <property type="entry name" value="PROTEIN VASCULAR ASSOCIATED DEATH 1, CHLOROPLASTIC"/>
    <property type="match status" value="1"/>
</dbReference>
<comment type="caution">
    <text evidence="6">The sequence shown here is derived from an EMBL/GenBank/DDBJ whole genome shotgun (WGS) entry which is preliminary data.</text>
</comment>
<dbReference type="Proteomes" id="UP001249851">
    <property type="component" value="Unassembled WGS sequence"/>
</dbReference>
<keyword evidence="7" id="KW-1185">Reference proteome</keyword>
<dbReference type="PANTHER" id="PTHR47666:SF1">
    <property type="entry name" value="PROTEIN VASCULAR ASSOCIATED DEATH 1, CHLOROPLASTIC"/>
    <property type="match status" value="1"/>
</dbReference>
<feature type="domain" description="EF-hand" evidence="5">
    <location>
        <begin position="218"/>
        <end position="253"/>
    </location>
</feature>
<feature type="region of interest" description="Disordered" evidence="2">
    <location>
        <begin position="518"/>
        <end position="568"/>
    </location>
</feature>
<dbReference type="PROSITE" id="PS50086">
    <property type="entry name" value="TBC_RABGAP"/>
    <property type="match status" value="1"/>
</dbReference>
<keyword evidence="3" id="KW-1133">Transmembrane helix</keyword>
<evidence type="ECO:0000259" key="5">
    <source>
        <dbReference type="PROSITE" id="PS50222"/>
    </source>
</evidence>
<evidence type="ECO:0000313" key="7">
    <source>
        <dbReference type="Proteomes" id="UP001249851"/>
    </source>
</evidence>
<evidence type="ECO:0000256" key="1">
    <source>
        <dbReference type="ARBA" id="ARBA00022837"/>
    </source>
</evidence>
<dbReference type="Gene3D" id="1.10.8.270">
    <property type="entry name" value="putative rabgap domain of human tbc1 domain family member 14 like domains"/>
    <property type="match status" value="1"/>
</dbReference>
<name>A0AAD9QS83_ACRCE</name>
<protein>
    <submittedName>
        <fullName evidence="6">TBC1 domain family member 9</fullName>
    </submittedName>
</protein>
<feature type="domain" description="Rab-GAP TBC" evidence="4">
    <location>
        <begin position="1"/>
        <end position="131"/>
    </location>
</feature>
<dbReference type="Gene3D" id="1.10.238.10">
    <property type="entry name" value="EF-hand"/>
    <property type="match status" value="1"/>
</dbReference>
<dbReference type="SMART" id="SM00164">
    <property type="entry name" value="TBC"/>
    <property type="match status" value="1"/>
</dbReference>